<dbReference type="PANTHER" id="PTHR43479:SF11">
    <property type="entry name" value="ACREF_ENVCD OPERON REPRESSOR-RELATED"/>
    <property type="match status" value="1"/>
</dbReference>
<reference evidence="4 5" key="1">
    <citation type="submission" date="2018-12" db="EMBL/GenBank/DDBJ databases">
        <title>YIM 101343 draft genome.</title>
        <authorList>
            <person name="Chen X."/>
        </authorList>
    </citation>
    <scope>NUCLEOTIDE SEQUENCE [LARGE SCALE GENOMIC DNA]</scope>
    <source>
        <strain evidence="4 5">YIM 101343</strain>
    </source>
</reference>
<keyword evidence="5" id="KW-1185">Reference proteome</keyword>
<dbReference type="Gene3D" id="1.10.357.10">
    <property type="entry name" value="Tetracycline Repressor, domain 2"/>
    <property type="match status" value="1"/>
</dbReference>
<dbReference type="PROSITE" id="PS50977">
    <property type="entry name" value="HTH_TETR_2"/>
    <property type="match status" value="1"/>
</dbReference>
<dbReference type="Proteomes" id="UP000274907">
    <property type="component" value="Unassembled WGS sequence"/>
</dbReference>
<dbReference type="PANTHER" id="PTHR43479">
    <property type="entry name" value="ACREF/ENVCD OPERON REPRESSOR-RELATED"/>
    <property type="match status" value="1"/>
</dbReference>
<feature type="DNA-binding region" description="H-T-H motif" evidence="2">
    <location>
        <begin position="36"/>
        <end position="55"/>
    </location>
</feature>
<sequence length="224" mass="25472">MSDETPLRERKRQATRRRIEDAATALVEKHGFENVTVEEICRDAEISRRTFFNYMESKDEAVLGLPPMTVAEHRRALFVDTPTDNLVRSALEHIVATATEAESEDIEAGADQNFLAELRERRHRIFAAEPSVALMSVNRLREQAKLMHQLVVAHLEAHPGDRRMPDQPPEIEAAIISGLIRESVWLHVSRLTRCTDSPTDSATRARMLPETGRIISDFAKELPW</sequence>
<dbReference type="InterPro" id="IPR050624">
    <property type="entry name" value="HTH-type_Tx_Regulator"/>
</dbReference>
<dbReference type="SUPFAM" id="SSF46689">
    <property type="entry name" value="Homeodomain-like"/>
    <property type="match status" value="1"/>
</dbReference>
<dbReference type="Pfam" id="PF00440">
    <property type="entry name" value="TetR_N"/>
    <property type="match status" value="1"/>
</dbReference>
<evidence type="ECO:0000256" key="2">
    <source>
        <dbReference type="PROSITE-ProRule" id="PRU00335"/>
    </source>
</evidence>
<evidence type="ECO:0000313" key="4">
    <source>
        <dbReference type="EMBL" id="RSZ65578.1"/>
    </source>
</evidence>
<keyword evidence="1 2" id="KW-0238">DNA-binding</keyword>
<dbReference type="OrthoDB" id="3787664at2"/>
<organism evidence="4 5">
    <name type="scientific">Corynebacterium hylobatis</name>
    <dbReference type="NCBI Taxonomy" id="1859290"/>
    <lineage>
        <taxon>Bacteria</taxon>
        <taxon>Bacillati</taxon>
        <taxon>Actinomycetota</taxon>
        <taxon>Actinomycetes</taxon>
        <taxon>Mycobacteriales</taxon>
        <taxon>Corynebacteriaceae</taxon>
        <taxon>Corynebacterium</taxon>
    </lineage>
</organism>
<accession>A0A430I194</accession>
<dbReference type="AlphaFoldDB" id="A0A430I194"/>
<dbReference type="RefSeq" id="WP_126119673.1">
    <property type="nucleotide sequence ID" value="NZ_RXHJ01000002.1"/>
</dbReference>
<name>A0A430I194_9CORY</name>
<gene>
    <name evidence="4" type="ORF">EAH68_02165</name>
</gene>
<protein>
    <submittedName>
        <fullName evidence="4">TetR family transcriptional regulator</fullName>
    </submittedName>
</protein>
<evidence type="ECO:0000256" key="1">
    <source>
        <dbReference type="ARBA" id="ARBA00023125"/>
    </source>
</evidence>
<feature type="domain" description="HTH tetR-type" evidence="3">
    <location>
        <begin position="13"/>
        <end position="73"/>
    </location>
</feature>
<evidence type="ECO:0000259" key="3">
    <source>
        <dbReference type="PROSITE" id="PS50977"/>
    </source>
</evidence>
<dbReference type="InterPro" id="IPR009057">
    <property type="entry name" value="Homeodomain-like_sf"/>
</dbReference>
<dbReference type="GO" id="GO:0003677">
    <property type="term" value="F:DNA binding"/>
    <property type="evidence" value="ECO:0007669"/>
    <property type="project" value="UniProtKB-UniRule"/>
</dbReference>
<evidence type="ECO:0000313" key="5">
    <source>
        <dbReference type="Proteomes" id="UP000274907"/>
    </source>
</evidence>
<proteinExistence type="predicted"/>
<dbReference type="InterPro" id="IPR001647">
    <property type="entry name" value="HTH_TetR"/>
</dbReference>
<dbReference type="EMBL" id="RXHJ01000002">
    <property type="protein sequence ID" value="RSZ65578.1"/>
    <property type="molecule type" value="Genomic_DNA"/>
</dbReference>
<comment type="caution">
    <text evidence="4">The sequence shown here is derived from an EMBL/GenBank/DDBJ whole genome shotgun (WGS) entry which is preliminary data.</text>
</comment>